<keyword evidence="1" id="KW-0175">Coiled coil</keyword>
<dbReference type="RefSeq" id="YP_010359952.1">
    <property type="nucleotide sequence ID" value="NC_062778.1"/>
</dbReference>
<dbReference type="GeneID" id="75691663"/>
<evidence type="ECO:0000256" key="1">
    <source>
        <dbReference type="SAM" id="Coils"/>
    </source>
</evidence>
<reference evidence="3 4" key="1">
    <citation type="submission" date="2021-04" db="EMBL/GenBank/DDBJ databases">
        <authorList>
            <person name="Shkoporov A.N."/>
            <person name="Stockdale S.R."/>
            <person name="Guerin E."/>
            <person name="Ross R.P."/>
            <person name="Hill C."/>
        </authorList>
    </citation>
    <scope>NUCLEOTIDE SEQUENCE [LARGE SCALE GENOMIC DNA]</scope>
    <source>
        <strain evidence="4">cr17_1</strain>
    </source>
</reference>
<name>A0AAE7S256_9CAUD</name>
<dbReference type="Proteomes" id="UP000827442">
    <property type="component" value="Segment"/>
</dbReference>
<evidence type="ECO:0000313" key="4">
    <source>
        <dbReference type="Proteomes" id="UP000827442"/>
    </source>
</evidence>
<keyword evidence="2" id="KW-0472">Membrane</keyword>
<keyword evidence="4" id="KW-1185">Reference proteome</keyword>
<feature type="coiled-coil region" evidence="1">
    <location>
        <begin position="126"/>
        <end position="160"/>
    </location>
</feature>
<gene>
    <name evidence="3" type="primary">gp_25643</name>
</gene>
<feature type="transmembrane region" description="Helical" evidence="2">
    <location>
        <begin position="96"/>
        <end position="116"/>
    </location>
</feature>
<sequence>MLNKHKLFLLCAKWIPVVTAIGILVTNTIAYYGCNDIVVDIFNFNIGTSVAGVILMYVCSYAFNFCIWHKLVITYNALIIAIVFIIRYCITECSYSYLLLSYYILAGIILLLILYIHSKKKIFSLMEKTNCLLDAVKNQLQNAISNIDAGNSNLNEEEMEELVKTLSVLNKGVKRISKAYACEHILHCSPATFDNYVRAGIIPKGKKEIGFNELSWSLKDFDGVKLQRIHKK</sequence>
<evidence type="ECO:0000256" key="2">
    <source>
        <dbReference type="SAM" id="Phobius"/>
    </source>
</evidence>
<proteinExistence type="predicted"/>
<dbReference type="KEGG" id="vg:75691663"/>
<keyword evidence="2" id="KW-1133">Transmembrane helix</keyword>
<keyword evidence="2" id="KW-0812">Transmembrane</keyword>
<accession>A0AAE7S256</accession>
<evidence type="ECO:0000313" key="3">
    <source>
        <dbReference type="EMBL" id="QWM90380.1"/>
    </source>
</evidence>
<organism evidence="3 4">
    <name type="scientific">uncultured phage cr17_1</name>
    <dbReference type="NCBI Taxonomy" id="2986404"/>
    <lineage>
        <taxon>Viruses</taxon>
        <taxon>Duplodnaviria</taxon>
        <taxon>Heunggongvirae</taxon>
        <taxon>Uroviricota</taxon>
        <taxon>Caudoviricetes</taxon>
        <taxon>Crassvirales</taxon>
        <taxon>Intestiviridae</taxon>
        <taxon>Crudevirinae</taxon>
        <taxon>Endlipuvirus</taxon>
        <taxon>Endlipuvirus intestinihominis</taxon>
    </lineage>
</organism>
<feature type="transmembrane region" description="Helical" evidence="2">
    <location>
        <begin position="71"/>
        <end position="90"/>
    </location>
</feature>
<feature type="transmembrane region" description="Helical" evidence="2">
    <location>
        <begin position="44"/>
        <end position="64"/>
    </location>
</feature>
<dbReference type="EMBL" id="MZ130488">
    <property type="protein sequence ID" value="QWM90380.1"/>
    <property type="molecule type" value="Genomic_DNA"/>
</dbReference>
<feature type="transmembrane region" description="Helical" evidence="2">
    <location>
        <begin position="7"/>
        <end position="32"/>
    </location>
</feature>
<protein>
    <submittedName>
        <fullName evidence="3">Uncharacterized protein</fullName>
    </submittedName>
</protein>